<comment type="caution">
    <text evidence="2">The sequence shown here is derived from an EMBL/GenBank/DDBJ whole genome shotgun (WGS) entry which is preliminary data.</text>
</comment>
<evidence type="ECO:0000256" key="1">
    <source>
        <dbReference type="SAM" id="SignalP"/>
    </source>
</evidence>
<dbReference type="Proteomes" id="UP001500279">
    <property type="component" value="Unassembled WGS sequence"/>
</dbReference>
<dbReference type="RefSeq" id="WP_141289514.1">
    <property type="nucleotide sequence ID" value="NZ_BAAAEW010000042.1"/>
</dbReference>
<feature type="signal peptide" evidence="1">
    <location>
        <begin position="1"/>
        <end position="20"/>
    </location>
</feature>
<reference evidence="2 3" key="1">
    <citation type="journal article" date="2019" name="Int. J. Syst. Evol. Microbiol.">
        <title>The Global Catalogue of Microorganisms (GCM) 10K type strain sequencing project: providing services to taxonomists for standard genome sequencing and annotation.</title>
        <authorList>
            <consortium name="The Broad Institute Genomics Platform"/>
            <consortium name="The Broad Institute Genome Sequencing Center for Infectious Disease"/>
            <person name="Wu L."/>
            <person name="Ma J."/>
        </authorList>
    </citation>
    <scope>NUCLEOTIDE SEQUENCE [LARGE SCALE GENOMIC DNA]</scope>
    <source>
        <strain evidence="2 3">JCM 15503</strain>
    </source>
</reference>
<evidence type="ECO:0000313" key="3">
    <source>
        <dbReference type="Proteomes" id="UP001500279"/>
    </source>
</evidence>
<accession>A0ABN1KFJ7</accession>
<sequence>MRLKQWVALSLLAIATSHVAAEAIVKQSGPARTPTAAPPGTTKIYSTLNTDATNVYDYGWGPAILGPLWHMQGVPGSRGPQQHFAVPFKAKSNISVTQVIVPLSQDSVKDASTLLISINADAKGLPGEAIYTWQDMPIQNTLNADNTARQCCTYVAPSAAAGEVPLVEGKKYWIVVATTPKSRITAMWYFNSRGLTGTDAYLDGGGVWQSQSEVLLPAVGVYGVPTE</sequence>
<keyword evidence="1" id="KW-0732">Signal</keyword>
<protein>
    <submittedName>
        <fullName evidence="2">Uncharacterized protein</fullName>
    </submittedName>
</protein>
<keyword evidence="3" id="KW-1185">Reference proteome</keyword>
<feature type="chain" id="PRO_5046965822" evidence="1">
    <location>
        <begin position="21"/>
        <end position="227"/>
    </location>
</feature>
<proteinExistence type="predicted"/>
<name>A0ABN1KFJ7_9BURK</name>
<organism evidence="2 3">
    <name type="scientific">Ideonella azotifigens</name>
    <dbReference type="NCBI Taxonomy" id="513160"/>
    <lineage>
        <taxon>Bacteria</taxon>
        <taxon>Pseudomonadati</taxon>
        <taxon>Pseudomonadota</taxon>
        <taxon>Betaproteobacteria</taxon>
        <taxon>Burkholderiales</taxon>
        <taxon>Sphaerotilaceae</taxon>
        <taxon>Ideonella</taxon>
    </lineage>
</organism>
<gene>
    <name evidence="2" type="ORF">GCM10009107_51350</name>
</gene>
<dbReference type="EMBL" id="BAAAEW010000042">
    <property type="protein sequence ID" value="GAA0764805.1"/>
    <property type="molecule type" value="Genomic_DNA"/>
</dbReference>
<evidence type="ECO:0000313" key="2">
    <source>
        <dbReference type="EMBL" id="GAA0764805.1"/>
    </source>
</evidence>